<gene>
    <name evidence="2" type="ORF">DPPLL_28670</name>
</gene>
<evidence type="ECO:0000313" key="3">
    <source>
        <dbReference type="Proteomes" id="UP000830055"/>
    </source>
</evidence>
<organism evidence="2 3">
    <name type="scientific">Desulfofustis limnaeus</name>
    <dbReference type="NCBI Taxonomy" id="2740163"/>
    <lineage>
        <taxon>Bacteria</taxon>
        <taxon>Pseudomonadati</taxon>
        <taxon>Thermodesulfobacteriota</taxon>
        <taxon>Desulfobulbia</taxon>
        <taxon>Desulfobulbales</taxon>
        <taxon>Desulfocapsaceae</taxon>
        <taxon>Desulfofustis</taxon>
    </lineage>
</organism>
<dbReference type="Proteomes" id="UP000830055">
    <property type="component" value="Chromosome"/>
</dbReference>
<feature type="transmembrane region" description="Helical" evidence="1">
    <location>
        <begin position="21"/>
        <end position="46"/>
    </location>
</feature>
<keyword evidence="1" id="KW-0472">Membrane</keyword>
<accession>A0ABN6MAL6</accession>
<sequence>MTSKSKRNNDRRINHLCREECAPAVALVAAVAKVVVTAPVAVWAAVEVAVAADVVNSAESSRRPEFSMKEVVTCQDLTRPARWESAR</sequence>
<protein>
    <submittedName>
        <fullName evidence="2">Uncharacterized protein</fullName>
    </submittedName>
</protein>
<evidence type="ECO:0000256" key="1">
    <source>
        <dbReference type="SAM" id="Phobius"/>
    </source>
</evidence>
<keyword evidence="1" id="KW-0812">Transmembrane</keyword>
<name>A0ABN6MAL6_9BACT</name>
<reference evidence="2 3" key="1">
    <citation type="submission" date="2022-01" db="EMBL/GenBank/DDBJ databases">
        <title>Desulfofustis limnae sp. nov., a novel mesophilic sulfate-reducing bacterium isolated from marsh soil.</title>
        <authorList>
            <person name="Watanabe M."/>
            <person name="Takahashi A."/>
            <person name="Kojima H."/>
            <person name="Fukui M."/>
        </authorList>
    </citation>
    <scope>NUCLEOTIDE SEQUENCE [LARGE SCALE GENOMIC DNA]</scope>
    <source>
        <strain evidence="2 3">PPLL</strain>
    </source>
</reference>
<evidence type="ECO:0000313" key="2">
    <source>
        <dbReference type="EMBL" id="BDD88502.1"/>
    </source>
</evidence>
<proteinExistence type="predicted"/>
<dbReference type="EMBL" id="AP025516">
    <property type="protein sequence ID" value="BDD88502.1"/>
    <property type="molecule type" value="Genomic_DNA"/>
</dbReference>
<keyword evidence="3" id="KW-1185">Reference proteome</keyword>
<dbReference type="RefSeq" id="WP_284151856.1">
    <property type="nucleotide sequence ID" value="NZ_AP025516.1"/>
</dbReference>
<keyword evidence="1" id="KW-1133">Transmembrane helix</keyword>